<evidence type="ECO:0000313" key="2">
    <source>
        <dbReference type="Proteomes" id="UP000324781"/>
    </source>
</evidence>
<name>A0A1M6JCQ8_9FIRM</name>
<dbReference type="EMBL" id="FQZP01000055">
    <property type="protein sequence ID" value="SHJ44489.1"/>
    <property type="molecule type" value="Genomic_DNA"/>
</dbReference>
<dbReference type="RefSeq" id="WP_188118512.1">
    <property type="nucleotide sequence ID" value="NZ_FQZP01000055.1"/>
</dbReference>
<proteinExistence type="predicted"/>
<keyword evidence="2" id="KW-1185">Reference proteome</keyword>
<organism evidence="1 2">
    <name type="scientific">Thermoclostridium caenicola</name>
    <dbReference type="NCBI Taxonomy" id="659425"/>
    <lineage>
        <taxon>Bacteria</taxon>
        <taxon>Bacillati</taxon>
        <taxon>Bacillota</taxon>
        <taxon>Clostridia</taxon>
        <taxon>Eubacteriales</taxon>
        <taxon>Oscillospiraceae</taxon>
        <taxon>Thermoclostridium</taxon>
    </lineage>
</organism>
<protein>
    <submittedName>
        <fullName evidence="1">Uncharacterized protein</fullName>
    </submittedName>
</protein>
<evidence type="ECO:0000313" key="1">
    <source>
        <dbReference type="EMBL" id="SHJ44489.1"/>
    </source>
</evidence>
<dbReference type="AlphaFoldDB" id="A0A1M6JCQ8"/>
<accession>A0A1M6JCQ8</accession>
<dbReference type="Proteomes" id="UP000324781">
    <property type="component" value="Unassembled WGS sequence"/>
</dbReference>
<reference evidence="1 2" key="1">
    <citation type="submission" date="2016-11" db="EMBL/GenBank/DDBJ databases">
        <authorList>
            <person name="Varghese N."/>
            <person name="Submissions S."/>
        </authorList>
    </citation>
    <scope>NUCLEOTIDE SEQUENCE [LARGE SCALE GENOMIC DNA]</scope>
    <source>
        <strain evidence="1 2">DSM 19027</strain>
    </source>
</reference>
<gene>
    <name evidence="1" type="ORF">SAMN05444373_105514</name>
</gene>
<sequence length="58" mass="6788">MECMKVEYTHTISVEDYSKLRKSAGWSYKLFGFDERPNEELGAGMTQWIYGEQTNETT</sequence>